<dbReference type="Proteomes" id="UP001190700">
    <property type="component" value="Unassembled WGS sequence"/>
</dbReference>
<keyword evidence="1" id="KW-0472">Membrane</keyword>
<protein>
    <submittedName>
        <fullName evidence="2">Uncharacterized protein</fullName>
    </submittedName>
</protein>
<gene>
    <name evidence="2" type="ORF">CYMTET_30689</name>
</gene>
<dbReference type="EMBL" id="LGRX02017827">
    <property type="protein sequence ID" value="KAK3260348.1"/>
    <property type="molecule type" value="Genomic_DNA"/>
</dbReference>
<reference evidence="2 3" key="1">
    <citation type="journal article" date="2015" name="Genome Biol. Evol.">
        <title>Comparative Genomics of a Bacterivorous Green Alga Reveals Evolutionary Causalities and Consequences of Phago-Mixotrophic Mode of Nutrition.</title>
        <authorList>
            <person name="Burns J.A."/>
            <person name="Paasch A."/>
            <person name="Narechania A."/>
            <person name="Kim E."/>
        </authorList>
    </citation>
    <scope>NUCLEOTIDE SEQUENCE [LARGE SCALE GENOMIC DNA]</scope>
    <source>
        <strain evidence="2 3">PLY_AMNH</strain>
    </source>
</reference>
<keyword evidence="3" id="KW-1185">Reference proteome</keyword>
<keyword evidence="1" id="KW-1133">Transmembrane helix</keyword>
<sequence length="139" mass="15446">WTATPKAAFPGYKWENGSGTIFCKGGSYCTDPLHSVECPEGTYCRGGSDDTSRCPFMEDCPHGTEVPDGGAMGVCTVLFIFLLMYSMNRVYGWYNKWRLRYGYKRFYSKPRNRALWTTLAATLSGGVNLNEIDPGAALP</sequence>
<dbReference type="AlphaFoldDB" id="A0AAE0FIK4"/>
<evidence type="ECO:0000256" key="1">
    <source>
        <dbReference type="SAM" id="Phobius"/>
    </source>
</evidence>
<feature type="non-terminal residue" evidence="2">
    <location>
        <position position="1"/>
    </location>
</feature>
<feature type="transmembrane region" description="Helical" evidence="1">
    <location>
        <begin position="71"/>
        <end position="91"/>
    </location>
</feature>
<accession>A0AAE0FIK4</accession>
<name>A0AAE0FIK4_9CHLO</name>
<organism evidence="2 3">
    <name type="scientific">Cymbomonas tetramitiformis</name>
    <dbReference type="NCBI Taxonomy" id="36881"/>
    <lineage>
        <taxon>Eukaryota</taxon>
        <taxon>Viridiplantae</taxon>
        <taxon>Chlorophyta</taxon>
        <taxon>Pyramimonadophyceae</taxon>
        <taxon>Pyramimonadales</taxon>
        <taxon>Pyramimonadaceae</taxon>
        <taxon>Cymbomonas</taxon>
    </lineage>
</organism>
<proteinExistence type="predicted"/>
<comment type="caution">
    <text evidence="2">The sequence shown here is derived from an EMBL/GenBank/DDBJ whole genome shotgun (WGS) entry which is preliminary data.</text>
</comment>
<keyword evidence="1" id="KW-0812">Transmembrane</keyword>
<evidence type="ECO:0000313" key="2">
    <source>
        <dbReference type="EMBL" id="KAK3260348.1"/>
    </source>
</evidence>
<evidence type="ECO:0000313" key="3">
    <source>
        <dbReference type="Proteomes" id="UP001190700"/>
    </source>
</evidence>